<feature type="domain" description="CusB-like beta-barrel" evidence="6">
    <location>
        <begin position="362"/>
        <end position="438"/>
    </location>
</feature>
<dbReference type="GO" id="GO:0046914">
    <property type="term" value="F:transition metal ion binding"/>
    <property type="evidence" value="ECO:0007669"/>
    <property type="project" value="TreeGrafter"/>
</dbReference>
<evidence type="ECO:0000313" key="9">
    <source>
        <dbReference type="Proteomes" id="UP000541109"/>
    </source>
</evidence>
<dbReference type="AlphaFoldDB" id="A0A839AGM0"/>
<protein>
    <submittedName>
        <fullName evidence="8">Efflux RND transporter periplasmic adaptor subunit</fullName>
    </submittedName>
</protein>
<evidence type="ECO:0000259" key="5">
    <source>
        <dbReference type="Pfam" id="PF25919"/>
    </source>
</evidence>
<evidence type="ECO:0000256" key="3">
    <source>
        <dbReference type="ARBA" id="ARBA00022729"/>
    </source>
</evidence>
<keyword evidence="2" id="KW-0813">Transport</keyword>
<dbReference type="GO" id="GO:0016020">
    <property type="term" value="C:membrane"/>
    <property type="evidence" value="ECO:0007669"/>
    <property type="project" value="InterPro"/>
</dbReference>
<sequence>MQGKTIALALGTGLALPLMGIGTYALMPAREAPSGAFRWEAVTSELPVGKATKVELKLVSPDGVAQVGGDVRLSRTRLDMGPDGMEAMEAPLTSIEPSADGTVAFETELLMAGRWAFSVEGEVEGLDAPVSGTVLLTAIDGATDSEETAEAAPTDRKIIYYRNPMGLPDTSPVPKQDWMGMDYIPVYADEANDPPGTVRISAAKIQRAGVRTQAAEMIEVMRPVRAFGSLVTDESRMQVLTAKFGGYVEKLFIGTTGETVKRGEPLMQVFADSPDVLQKLQGLASAARSDDRMGIETSEYALKNEFGLTSEDLKRIKATFSVDRSLPLRSPIDGTVTRKPAMAGQHLSPGEMVFEVADLSVLWVVAEVPERDLALVRPGDAAKVTLIANEGEAIDAKVDFIYPDIDMAMRTGRIRIVLPNPEGRLKPGLFAEVNIETAGDGNPKVSVPDAAVIDSGKRRVVFVAKGDGVFEPRAVELGRRGGGMVEITSGVEAGEEVVVAGNFLIDAESNLNAALASIAAAGESAE</sequence>
<dbReference type="InterPro" id="IPR051909">
    <property type="entry name" value="MFP_Cation_Efflux"/>
</dbReference>
<evidence type="ECO:0000313" key="8">
    <source>
        <dbReference type="EMBL" id="MBA5778188.1"/>
    </source>
</evidence>
<dbReference type="SUPFAM" id="SSF111369">
    <property type="entry name" value="HlyD-like secretion proteins"/>
    <property type="match status" value="1"/>
</dbReference>
<dbReference type="RefSeq" id="WP_182166196.1">
    <property type="nucleotide sequence ID" value="NZ_JACFXV010000058.1"/>
</dbReference>
<keyword evidence="3" id="KW-0732">Signal</keyword>
<dbReference type="Gene3D" id="2.40.50.100">
    <property type="match status" value="1"/>
</dbReference>
<dbReference type="InterPro" id="IPR058790">
    <property type="entry name" value="BSH_CusB"/>
</dbReference>
<dbReference type="EMBL" id="JACFXV010000058">
    <property type="protein sequence ID" value="MBA5778188.1"/>
    <property type="molecule type" value="Genomic_DNA"/>
</dbReference>
<comment type="caution">
    <text evidence="8">The sequence shown here is derived from an EMBL/GenBank/DDBJ whole genome shotgun (WGS) entry which is preliminary data.</text>
</comment>
<evidence type="ECO:0000259" key="7">
    <source>
        <dbReference type="Pfam" id="PF25975"/>
    </source>
</evidence>
<reference evidence="8 9" key="1">
    <citation type="submission" date="2020-07" db="EMBL/GenBank/DDBJ databases">
        <title>Stappia sp., F7233, whole genome shotgun sequencing project.</title>
        <authorList>
            <person name="Jiang S."/>
            <person name="Liu Z.W."/>
            <person name="Du Z.J."/>
        </authorList>
    </citation>
    <scope>NUCLEOTIDE SEQUENCE [LARGE SCALE GENOMIC DNA]</scope>
    <source>
        <strain evidence="8 9">F7233</strain>
    </source>
</reference>
<accession>A0A839AGM0</accession>
<dbReference type="InterPro" id="IPR058649">
    <property type="entry name" value="CzcB_C"/>
</dbReference>
<dbReference type="PANTHER" id="PTHR30097:SF15">
    <property type="entry name" value="CATION EFFLUX SYSTEM PROTEIN CUSB"/>
    <property type="match status" value="1"/>
</dbReference>
<dbReference type="NCBIfam" id="TIGR01730">
    <property type="entry name" value="RND_mfp"/>
    <property type="match status" value="1"/>
</dbReference>
<evidence type="ECO:0000256" key="4">
    <source>
        <dbReference type="ARBA" id="ARBA00023065"/>
    </source>
</evidence>
<evidence type="ECO:0000259" key="6">
    <source>
        <dbReference type="Pfam" id="PF25954"/>
    </source>
</evidence>
<keyword evidence="9" id="KW-1185">Reference proteome</keyword>
<dbReference type="Gene3D" id="2.40.420.20">
    <property type="match status" value="1"/>
</dbReference>
<dbReference type="Gene3D" id="2.40.30.170">
    <property type="match status" value="1"/>
</dbReference>
<evidence type="ECO:0000256" key="2">
    <source>
        <dbReference type="ARBA" id="ARBA00022448"/>
    </source>
</evidence>
<dbReference type="InterPro" id="IPR058792">
    <property type="entry name" value="Beta-barrel_RND_2"/>
</dbReference>
<dbReference type="InterPro" id="IPR006143">
    <property type="entry name" value="RND_pump_MFP"/>
</dbReference>
<dbReference type="GO" id="GO:0022857">
    <property type="term" value="F:transmembrane transporter activity"/>
    <property type="evidence" value="ECO:0007669"/>
    <property type="project" value="InterPro"/>
</dbReference>
<proteinExistence type="inferred from homology"/>
<dbReference type="Pfam" id="PF25919">
    <property type="entry name" value="BSH_CusB"/>
    <property type="match status" value="1"/>
</dbReference>
<organism evidence="8 9">
    <name type="scientific">Stappia albiluteola</name>
    <dbReference type="NCBI Taxonomy" id="2758565"/>
    <lineage>
        <taxon>Bacteria</taxon>
        <taxon>Pseudomonadati</taxon>
        <taxon>Pseudomonadota</taxon>
        <taxon>Alphaproteobacteria</taxon>
        <taxon>Hyphomicrobiales</taxon>
        <taxon>Stappiaceae</taxon>
        <taxon>Stappia</taxon>
    </lineage>
</organism>
<dbReference type="GO" id="GO:0060003">
    <property type="term" value="P:copper ion export"/>
    <property type="evidence" value="ECO:0007669"/>
    <property type="project" value="TreeGrafter"/>
</dbReference>
<feature type="domain" description="CzcB-like C-terminal circularly permuted SH3-like" evidence="7">
    <location>
        <begin position="445"/>
        <end position="505"/>
    </location>
</feature>
<dbReference type="PANTHER" id="PTHR30097">
    <property type="entry name" value="CATION EFFLUX SYSTEM PROTEIN CUSB"/>
    <property type="match status" value="1"/>
</dbReference>
<dbReference type="FunFam" id="2.40.420.20:FF:000003">
    <property type="entry name" value="Cation efflux system protein cusB"/>
    <property type="match status" value="1"/>
</dbReference>
<dbReference type="Pfam" id="PF25954">
    <property type="entry name" value="Beta-barrel_RND_2"/>
    <property type="match status" value="1"/>
</dbReference>
<dbReference type="FunFam" id="2.40.30.170:FF:000010">
    <property type="entry name" value="Efflux RND transporter periplasmic adaptor subunit"/>
    <property type="match status" value="1"/>
</dbReference>
<dbReference type="GO" id="GO:0030288">
    <property type="term" value="C:outer membrane-bounded periplasmic space"/>
    <property type="evidence" value="ECO:0007669"/>
    <property type="project" value="TreeGrafter"/>
</dbReference>
<comment type="similarity">
    <text evidence="1">Belongs to the membrane fusion protein (MFP) (TC 8.A.1) family.</text>
</comment>
<gene>
    <name evidence="8" type="ORF">H2509_13745</name>
</gene>
<feature type="domain" description="CusB-like barrel-sandwich hybrid" evidence="5">
    <location>
        <begin position="238"/>
        <end position="357"/>
    </location>
</feature>
<dbReference type="GO" id="GO:0015679">
    <property type="term" value="P:plasma membrane copper ion transport"/>
    <property type="evidence" value="ECO:0007669"/>
    <property type="project" value="TreeGrafter"/>
</dbReference>
<keyword evidence="4" id="KW-0406">Ion transport</keyword>
<name>A0A839AGM0_9HYPH</name>
<evidence type="ECO:0000256" key="1">
    <source>
        <dbReference type="ARBA" id="ARBA00009477"/>
    </source>
</evidence>
<dbReference type="Pfam" id="PF25975">
    <property type="entry name" value="CzcB_C"/>
    <property type="match status" value="1"/>
</dbReference>
<dbReference type="Proteomes" id="UP000541109">
    <property type="component" value="Unassembled WGS sequence"/>
</dbReference>